<feature type="domain" description="ABC transporter" evidence="5">
    <location>
        <begin position="4"/>
        <end position="239"/>
    </location>
</feature>
<dbReference type="InterPro" id="IPR017871">
    <property type="entry name" value="ABC_transporter-like_CS"/>
</dbReference>
<dbReference type="InterPro" id="IPR003439">
    <property type="entry name" value="ABC_transporter-like_ATP-bd"/>
</dbReference>
<evidence type="ECO:0000313" key="7">
    <source>
        <dbReference type="Proteomes" id="UP000219788"/>
    </source>
</evidence>
<dbReference type="STRING" id="636.AAW15_06800"/>
<evidence type="ECO:0000256" key="2">
    <source>
        <dbReference type="ARBA" id="ARBA00022448"/>
    </source>
</evidence>
<dbReference type="GO" id="GO:0016887">
    <property type="term" value="F:ATP hydrolysis activity"/>
    <property type="evidence" value="ECO:0007669"/>
    <property type="project" value="InterPro"/>
</dbReference>
<evidence type="ECO:0000313" key="6">
    <source>
        <dbReference type="EMBL" id="PEH72478.1"/>
    </source>
</evidence>
<dbReference type="EMBL" id="PDDV01000013">
    <property type="protein sequence ID" value="PEH72478.1"/>
    <property type="molecule type" value="Genomic_DNA"/>
</dbReference>
<dbReference type="SUPFAM" id="SSF52540">
    <property type="entry name" value="P-loop containing nucleoside triphosphate hydrolases"/>
    <property type="match status" value="1"/>
</dbReference>
<keyword evidence="3" id="KW-0547">Nucleotide-binding</keyword>
<evidence type="ECO:0000256" key="3">
    <source>
        <dbReference type="ARBA" id="ARBA00022741"/>
    </source>
</evidence>
<evidence type="ECO:0000256" key="4">
    <source>
        <dbReference type="ARBA" id="ARBA00022840"/>
    </source>
</evidence>
<dbReference type="InterPro" id="IPR050153">
    <property type="entry name" value="Metal_Ion_Import_ABC"/>
</dbReference>
<dbReference type="PROSITE" id="PS00211">
    <property type="entry name" value="ABC_TRANSPORTER_1"/>
    <property type="match status" value="1"/>
</dbReference>
<dbReference type="InterPro" id="IPR003593">
    <property type="entry name" value="AAA+_ATPase"/>
</dbReference>
<dbReference type="InterPro" id="IPR027417">
    <property type="entry name" value="P-loop_NTPase"/>
</dbReference>
<dbReference type="PROSITE" id="PS50893">
    <property type="entry name" value="ABC_TRANSPORTER_2"/>
    <property type="match status" value="1"/>
</dbReference>
<comment type="similarity">
    <text evidence="1">Belongs to the ABC transporter superfamily.</text>
</comment>
<dbReference type="PANTHER" id="PTHR42734">
    <property type="entry name" value="METAL TRANSPORT SYSTEM ATP-BINDING PROTEIN TM_0124-RELATED"/>
    <property type="match status" value="1"/>
</dbReference>
<proteinExistence type="inferred from homology"/>
<keyword evidence="2" id="KW-0813">Transport</keyword>
<dbReference type="GO" id="GO:0005524">
    <property type="term" value="F:ATP binding"/>
    <property type="evidence" value="ECO:0007669"/>
    <property type="project" value="UniProtKB-KW"/>
</dbReference>
<organism evidence="6 7">
    <name type="scientific">Edwardsiella tarda</name>
    <dbReference type="NCBI Taxonomy" id="636"/>
    <lineage>
        <taxon>Bacteria</taxon>
        <taxon>Pseudomonadati</taxon>
        <taxon>Pseudomonadota</taxon>
        <taxon>Gammaproteobacteria</taxon>
        <taxon>Enterobacterales</taxon>
        <taxon>Hafniaceae</taxon>
        <taxon>Edwardsiella</taxon>
    </lineage>
</organism>
<sequence length="255" mass="28209">MTLLALEQATLGYHRRPLLREVSFSLPAGSLCCLLGANGSGKTTLMRSLLGILPLLKGRVRLDGIPLQRLSHRERARLIAWVPQAHEGAFAFRVLDMVMMGITPHLPPFAVPGPRERAQALAQLDAMGIVHLAERSWRELSGGERQLVLIARALAQRPRLLLMDEPASSLDFGHQINLLDTLSRLRRDGMTLLMATHHPLHARALADSVVRIEPDGRVTQGDPASQLSSERLAALYRVSVEQIHHHLGYPRESST</sequence>
<evidence type="ECO:0000256" key="1">
    <source>
        <dbReference type="ARBA" id="ARBA00005417"/>
    </source>
</evidence>
<dbReference type="PANTHER" id="PTHR42734:SF6">
    <property type="entry name" value="MOLYBDATE IMPORT ATP-BINDING PROTEIN MOLC"/>
    <property type="match status" value="1"/>
</dbReference>
<name>A0A2A7U2I0_EDWTA</name>
<dbReference type="RefSeq" id="WP_068870884.1">
    <property type="nucleotide sequence ID" value="NZ_AP028090.1"/>
</dbReference>
<dbReference type="CDD" id="cd03214">
    <property type="entry name" value="ABC_Iron-Siderophores_B12_Hemin"/>
    <property type="match status" value="1"/>
</dbReference>
<dbReference type="FunFam" id="3.40.50.300:FF:000134">
    <property type="entry name" value="Iron-enterobactin ABC transporter ATP-binding protein"/>
    <property type="match status" value="1"/>
</dbReference>
<dbReference type="Proteomes" id="UP000219788">
    <property type="component" value="Unassembled WGS sequence"/>
</dbReference>
<protein>
    <submittedName>
        <fullName evidence="6">ABC transporter ATP-binding protein</fullName>
    </submittedName>
</protein>
<evidence type="ECO:0000259" key="5">
    <source>
        <dbReference type="PROSITE" id="PS50893"/>
    </source>
</evidence>
<accession>A0A2A7U2I0</accession>
<dbReference type="OrthoDB" id="5292475at2"/>
<gene>
    <name evidence="6" type="ORF">CRM76_11315</name>
</gene>
<dbReference type="Gene3D" id="3.40.50.300">
    <property type="entry name" value="P-loop containing nucleotide triphosphate hydrolases"/>
    <property type="match status" value="1"/>
</dbReference>
<dbReference type="SMART" id="SM00382">
    <property type="entry name" value="AAA"/>
    <property type="match status" value="1"/>
</dbReference>
<comment type="caution">
    <text evidence="6">The sequence shown here is derived from an EMBL/GenBank/DDBJ whole genome shotgun (WGS) entry which is preliminary data.</text>
</comment>
<dbReference type="AlphaFoldDB" id="A0A2A7U2I0"/>
<reference evidence="7" key="1">
    <citation type="submission" date="2017-09" db="EMBL/GenBank/DDBJ databases">
        <title>FDA dAtabase for Regulatory Grade micrObial Sequences (FDA-ARGOS): Supporting development and validation of Infectious Disease Dx tests.</title>
        <authorList>
            <person name="Goldberg B."/>
            <person name="Campos J."/>
            <person name="Tallon L."/>
            <person name="Sadzewicz L."/>
            <person name="Ott S."/>
            <person name="Zhao X."/>
            <person name="Nagaraj S."/>
            <person name="Vavikolanu K."/>
            <person name="Aluvathingal J."/>
            <person name="Nadendla S."/>
            <person name="Geyer C."/>
            <person name="Sichtig H."/>
        </authorList>
    </citation>
    <scope>NUCLEOTIDE SEQUENCE [LARGE SCALE GENOMIC DNA]</scope>
    <source>
        <strain evidence="7">FDAARGOS_370</strain>
    </source>
</reference>
<keyword evidence="4 6" id="KW-0067">ATP-binding</keyword>
<dbReference type="Pfam" id="PF00005">
    <property type="entry name" value="ABC_tran"/>
    <property type="match status" value="1"/>
</dbReference>